<evidence type="ECO:0000256" key="3">
    <source>
        <dbReference type="ARBA" id="ARBA00022777"/>
    </source>
</evidence>
<evidence type="ECO:0000256" key="5">
    <source>
        <dbReference type="SAM" id="MobiDB-lite"/>
    </source>
</evidence>
<sequence>MAQDTPLDPELTEWIARQRWFSGKGGTPDLHEIGRWSVGTGEAGVEADVLLVEDRTGGTLYQVPVVTRTAPVADRSPSTAGTATTDRTTPPSCAGCSSWSPRAARREATAHARPASRPCPASAAIDPPAC</sequence>
<feature type="compositionally biased region" description="Low complexity" evidence="5">
    <location>
        <begin position="79"/>
        <end position="89"/>
    </location>
</feature>
<keyword evidence="4" id="KW-0067">ATP-binding</keyword>
<keyword evidence="1" id="KW-0808">Transferase</keyword>
<evidence type="ECO:0000259" key="6">
    <source>
        <dbReference type="Pfam" id="PF18085"/>
    </source>
</evidence>
<organism evidence="7 8">
    <name type="scientific">Naasia aerilata</name>
    <dbReference type="NCBI Taxonomy" id="1162966"/>
    <lineage>
        <taxon>Bacteria</taxon>
        <taxon>Bacillati</taxon>
        <taxon>Actinomycetota</taxon>
        <taxon>Actinomycetes</taxon>
        <taxon>Micrococcales</taxon>
        <taxon>Microbacteriaceae</taxon>
        <taxon>Naasia</taxon>
    </lineage>
</organism>
<dbReference type="InterPro" id="IPR040999">
    <property type="entry name" value="Mak_N_cap"/>
</dbReference>
<feature type="domain" description="Maltokinase N-terminal cap" evidence="6">
    <location>
        <begin position="14"/>
        <end position="86"/>
    </location>
</feature>
<dbReference type="Pfam" id="PF18085">
    <property type="entry name" value="Mak_N_cap"/>
    <property type="match status" value="1"/>
</dbReference>
<evidence type="ECO:0000313" key="8">
    <source>
        <dbReference type="Proteomes" id="UP001321498"/>
    </source>
</evidence>
<dbReference type="RefSeq" id="WP_286277539.1">
    <property type="nucleotide sequence ID" value="NZ_AP027731.1"/>
</dbReference>
<keyword evidence="2" id="KW-0547">Nucleotide-binding</keyword>
<name>A0ABN6XRP8_9MICO</name>
<dbReference type="Proteomes" id="UP001321498">
    <property type="component" value="Chromosome"/>
</dbReference>
<keyword evidence="3" id="KW-0418">Kinase</keyword>
<proteinExistence type="predicted"/>
<protein>
    <recommendedName>
        <fullName evidence="6">Maltokinase N-terminal cap domain-containing protein</fullName>
    </recommendedName>
</protein>
<feature type="region of interest" description="Disordered" evidence="5">
    <location>
        <begin position="72"/>
        <end position="130"/>
    </location>
</feature>
<feature type="compositionally biased region" description="Low complexity" evidence="5">
    <location>
        <begin position="111"/>
        <end position="124"/>
    </location>
</feature>
<evidence type="ECO:0000256" key="1">
    <source>
        <dbReference type="ARBA" id="ARBA00022679"/>
    </source>
</evidence>
<reference evidence="8" key="1">
    <citation type="journal article" date="2019" name="Int. J. Syst. Evol. Microbiol.">
        <title>The Global Catalogue of Microorganisms (GCM) 10K type strain sequencing project: providing services to taxonomists for standard genome sequencing and annotation.</title>
        <authorList>
            <consortium name="The Broad Institute Genomics Platform"/>
            <consortium name="The Broad Institute Genome Sequencing Center for Infectious Disease"/>
            <person name="Wu L."/>
            <person name="Ma J."/>
        </authorList>
    </citation>
    <scope>NUCLEOTIDE SEQUENCE [LARGE SCALE GENOMIC DNA]</scope>
    <source>
        <strain evidence="8">NBRC 108725</strain>
    </source>
</reference>
<keyword evidence="8" id="KW-1185">Reference proteome</keyword>
<gene>
    <name evidence="7" type="ORF">GCM10025866_35750</name>
</gene>
<dbReference type="EMBL" id="AP027731">
    <property type="protein sequence ID" value="BDZ47666.1"/>
    <property type="molecule type" value="Genomic_DNA"/>
</dbReference>
<evidence type="ECO:0000256" key="4">
    <source>
        <dbReference type="ARBA" id="ARBA00022840"/>
    </source>
</evidence>
<evidence type="ECO:0000256" key="2">
    <source>
        <dbReference type="ARBA" id="ARBA00022741"/>
    </source>
</evidence>
<accession>A0ABN6XRP8</accession>
<evidence type="ECO:0000313" key="7">
    <source>
        <dbReference type="EMBL" id="BDZ47666.1"/>
    </source>
</evidence>